<keyword evidence="2" id="KW-0472">Membrane</keyword>
<feature type="transmembrane region" description="Helical" evidence="2">
    <location>
        <begin position="39"/>
        <end position="62"/>
    </location>
</feature>
<keyword evidence="2" id="KW-0812">Transmembrane</keyword>
<dbReference type="AlphaFoldDB" id="A0A0G4HBE9"/>
<evidence type="ECO:0000256" key="1">
    <source>
        <dbReference type="SAM" id="MobiDB-lite"/>
    </source>
</evidence>
<evidence type="ECO:0000313" key="3">
    <source>
        <dbReference type="EMBL" id="CEM41124.1"/>
    </source>
</evidence>
<name>A0A0G4HBE9_9ALVE</name>
<keyword evidence="2" id="KW-1133">Transmembrane helix</keyword>
<feature type="region of interest" description="Disordered" evidence="1">
    <location>
        <begin position="81"/>
        <end position="132"/>
    </location>
</feature>
<accession>A0A0G4HBE9</accession>
<reference evidence="3" key="1">
    <citation type="submission" date="2014-11" db="EMBL/GenBank/DDBJ databases">
        <authorList>
            <person name="Otto D Thomas"/>
            <person name="Naeem Raeece"/>
        </authorList>
    </citation>
    <scope>NUCLEOTIDE SEQUENCE</scope>
</reference>
<gene>
    <name evidence="3" type="ORF">Cvel_25813</name>
</gene>
<organism evidence="3">
    <name type="scientific">Chromera velia CCMP2878</name>
    <dbReference type="NCBI Taxonomy" id="1169474"/>
    <lineage>
        <taxon>Eukaryota</taxon>
        <taxon>Sar</taxon>
        <taxon>Alveolata</taxon>
        <taxon>Colpodellida</taxon>
        <taxon>Chromeraceae</taxon>
        <taxon>Chromera</taxon>
    </lineage>
</organism>
<dbReference type="EMBL" id="CDMZ01002176">
    <property type="protein sequence ID" value="CEM41124.1"/>
    <property type="molecule type" value="Genomic_DNA"/>
</dbReference>
<protein>
    <submittedName>
        <fullName evidence="3">Uncharacterized protein</fullName>
    </submittedName>
</protein>
<feature type="compositionally biased region" description="Basic and acidic residues" evidence="1">
    <location>
        <begin position="88"/>
        <end position="111"/>
    </location>
</feature>
<sequence>MSTRKVEPILISDDEREINDELESILWDNSAKFEKERRFLVVTIHFCALAAVFLVVLLTIAWRMYGPLIVRFYGDDIPLLPRPSRSLTRIDKGNSSPADRERARGSSQEDKTGEEEREQASQSRQRPRNGQM</sequence>
<dbReference type="VEuPathDB" id="CryptoDB:Cvel_25813"/>
<proteinExistence type="predicted"/>
<evidence type="ECO:0000256" key="2">
    <source>
        <dbReference type="SAM" id="Phobius"/>
    </source>
</evidence>